<dbReference type="EMBL" id="QGAC01000103">
    <property type="protein sequence ID" value="TKJ76689.1"/>
    <property type="molecule type" value="Genomic_DNA"/>
</dbReference>
<proteinExistence type="predicted"/>
<organism evidence="2 3">
    <name type="scientific">Erwinia persicina</name>
    <dbReference type="NCBI Taxonomy" id="55211"/>
    <lineage>
        <taxon>Bacteria</taxon>
        <taxon>Pseudomonadati</taxon>
        <taxon>Pseudomonadota</taxon>
        <taxon>Gammaproteobacteria</taxon>
        <taxon>Enterobacterales</taxon>
        <taxon>Erwiniaceae</taxon>
        <taxon>Erwinia</taxon>
    </lineage>
</organism>
<name>A0A4U3EC03_9GAMM</name>
<accession>A0A4U3EC03</accession>
<sequence>MITPLGKYQEWTCCVIGEKLSVVRGLIYILDKPEIEHPQQLQLVFSNNEKSVNFKCGKDGSSLELTYIPLQENDLGEYGKEVIIDISHRPLFVHLLEKILIEVSLVFSSMENNYIGVKLVFEGCLSLMIVNIGDEINILDSFPISYEKDEGIKYYKL</sequence>
<evidence type="ECO:0000313" key="3">
    <source>
        <dbReference type="Proteomes" id="UP000306393"/>
    </source>
</evidence>
<evidence type="ECO:0000313" key="2">
    <source>
        <dbReference type="EMBL" id="TKJ76689.1"/>
    </source>
</evidence>
<dbReference type="Proteomes" id="UP000306393">
    <property type="component" value="Unassembled WGS sequence"/>
</dbReference>
<dbReference type="AlphaFoldDB" id="A0A4U3EC03"/>
<evidence type="ECO:0000313" key="1">
    <source>
        <dbReference type="EMBL" id="MBD8109415.1"/>
    </source>
</evidence>
<dbReference type="OrthoDB" id="6556167at2"/>
<evidence type="ECO:0000313" key="4">
    <source>
        <dbReference type="Proteomes" id="UP000661012"/>
    </source>
</evidence>
<reference evidence="2 3" key="1">
    <citation type="journal article" date="2019" name="Sci. Rep.">
        <title>Differences in resource use lead to coexistence of seed-transmitted microbial populations.</title>
        <authorList>
            <person name="Torres-Cortes G."/>
            <person name="Garcia B.J."/>
            <person name="Compant S."/>
            <person name="Rezki S."/>
            <person name="Jones P."/>
            <person name="Preveaux A."/>
            <person name="Briand M."/>
            <person name="Roulet A."/>
            <person name="Bouchez O."/>
            <person name="Jacobson D."/>
            <person name="Barret M."/>
        </authorList>
    </citation>
    <scope>NUCLEOTIDE SEQUENCE [LARGE SCALE GENOMIC DNA]</scope>
    <source>
        <strain evidence="2 3">CFBP13511</strain>
    </source>
</reference>
<reference evidence="1 4" key="2">
    <citation type="journal article" date="2020" name="FEMS Microbiol. Ecol.">
        <title>Temporal dynamics of bacterial communities during seed development and maturation.</title>
        <authorList>
            <person name="Chesneau G."/>
            <person name="Torres-Cortes G."/>
            <person name="Briand M."/>
            <person name="Darrasse A."/>
            <person name="Preveaux A."/>
            <person name="Marais C."/>
            <person name="Jacques M.A."/>
            <person name="Shade A."/>
            <person name="Barret M."/>
        </authorList>
    </citation>
    <scope>NUCLEOTIDE SEQUENCE [LARGE SCALE GENOMIC DNA]</scope>
    <source>
        <strain evidence="1 4">CFBP13732</strain>
    </source>
</reference>
<dbReference type="RefSeq" id="WP_137270334.1">
    <property type="nucleotide sequence ID" value="NZ_JACYNM010000063.1"/>
</dbReference>
<keyword evidence="4" id="KW-1185">Reference proteome</keyword>
<comment type="caution">
    <text evidence="2">The sequence shown here is derived from an EMBL/GenBank/DDBJ whole genome shotgun (WGS) entry which is preliminary data.</text>
</comment>
<dbReference type="EMBL" id="JACYNN010000059">
    <property type="protein sequence ID" value="MBD8109415.1"/>
    <property type="molecule type" value="Genomic_DNA"/>
</dbReference>
<gene>
    <name evidence="2" type="ORF">EpCFBP13511_24800</name>
    <name evidence="1" type="ORF">IFT93_23980</name>
</gene>
<dbReference type="Proteomes" id="UP000661012">
    <property type="component" value="Unassembled WGS sequence"/>
</dbReference>
<protein>
    <submittedName>
        <fullName evidence="2">Uncharacterized protein</fullName>
    </submittedName>
</protein>